<organism evidence="1 2">
    <name type="scientific">Leptobrachium leishanense</name>
    <name type="common">Leishan spiny toad</name>
    <dbReference type="NCBI Taxonomy" id="445787"/>
    <lineage>
        <taxon>Eukaryota</taxon>
        <taxon>Metazoa</taxon>
        <taxon>Chordata</taxon>
        <taxon>Craniata</taxon>
        <taxon>Vertebrata</taxon>
        <taxon>Euteleostomi</taxon>
        <taxon>Amphibia</taxon>
        <taxon>Batrachia</taxon>
        <taxon>Anura</taxon>
        <taxon>Pelobatoidea</taxon>
        <taxon>Megophryidae</taxon>
        <taxon>Leptobrachium</taxon>
    </lineage>
</organism>
<protein>
    <recommendedName>
        <fullName evidence="3">Transposase Tc1-like domain-containing protein</fullName>
    </recommendedName>
</protein>
<dbReference type="AlphaFoldDB" id="A0A8C5LRS7"/>
<reference evidence="1" key="2">
    <citation type="submission" date="2025-09" db="UniProtKB">
        <authorList>
            <consortium name="Ensembl"/>
        </authorList>
    </citation>
    <scope>IDENTIFICATION</scope>
</reference>
<reference evidence="1" key="1">
    <citation type="submission" date="2025-08" db="UniProtKB">
        <authorList>
            <consortium name="Ensembl"/>
        </authorList>
    </citation>
    <scope>IDENTIFICATION</scope>
</reference>
<name>A0A8C5LRS7_9ANUR</name>
<keyword evidence="2" id="KW-1185">Reference proteome</keyword>
<evidence type="ECO:0000313" key="2">
    <source>
        <dbReference type="Proteomes" id="UP000694569"/>
    </source>
</evidence>
<dbReference type="InterPro" id="IPR036397">
    <property type="entry name" value="RNaseH_sf"/>
</dbReference>
<dbReference type="Proteomes" id="UP000694569">
    <property type="component" value="Unplaced"/>
</dbReference>
<dbReference type="GO" id="GO:0003676">
    <property type="term" value="F:nucleic acid binding"/>
    <property type="evidence" value="ECO:0007669"/>
    <property type="project" value="InterPro"/>
</dbReference>
<sequence length="173" mass="19508">DAQVPAHLRQCAIGMRATGVARGRHIRLSHLWNRYRTATPATARVLPGTHNTSINAQIGLRACRPHQSLLTLTRRMQWCKARRHWTLEQWRRVLWSDESHFSIWVSGPDHSRIGGLRSLLRGIHTTVVEGECDSLSPGLSVSLACAKRPCTRTAADKVNCWWVGRRNLLATHG</sequence>
<evidence type="ECO:0008006" key="3">
    <source>
        <dbReference type="Google" id="ProtNLM"/>
    </source>
</evidence>
<dbReference type="GeneTree" id="ENSGT01100000263771"/>
<evidence type="ECO:0000313" key="1">
    <source>
        <dbReference type="Ensembl" id="ENSLLEP00000001381.1"/>
    </source>
</evidence>
<proteinExistence type="predicted"/>
<dbReference type="Ensembl" id="ENSLLET00000001449.1">
    <property type="protein sequence ID" value="ENSLLEP00000001381.1"/>
    <property type="gene ID" value="ENSLLEG00000000898.1"/>
</dbReference>
<accession>A0A8C5LRS7</accession>
<dbReference type="Gene3D" id="3.30.420.10">
    <property type="entry name" value="Ribonuclease H-like superfamily/Ribonuclease H"/>
    <property type="match status" value="1"/>
</dbReference>
<dbReference type="OrthoDB" id="8964556at2759"/>